<organism evidence="1 2">
    <name type="scientific">Helicobacter enhydrae</name>
    <dbReference type="NCBI Taxonomy" id="222136"/>
    <lineage>
        <taxon>Bacteria</taxon>
        <taxon>Pseudomonadati</taxon>
        <taxon>Campylobacterota</taxon>
        <taxon>Epsilonproteobacteria</taxon>
        <taxon>Campylobacterales</taxon>
        <taxon>Helicobacteraceae</taxon>
        <taxon>Helicobacter</taxon>
    </lineage>
</organism>
<evidence type="ECO:0000313" key="1">
    <source>
        <dbReference type="EMBL" id="ANV98237.1"/>
    </source>
</evidence>
<name>A0A1B1U618_9HELI</name>
<protein>
    <recommendedName>
        <fullName evidence="3">Redoxin domain-containing protein</fullName>
    </recommendedName>
</protein>
<dbReference type="Proteomes" id="UP000092884">
    <property type="component" value="Chromosome"/>
</dbReference>
<keyword evidence="2" id="KW-1185">Reference proteome</keyword>
<evidence type="ECO:0000313" key="2">
    <source>
        <dbReference type="Proteomes" id="UP000092884"/>
    </source>
</evidence>
<dbReference type="SUPFAM" id="SSF52833">
    <property type="entry name" value="Thioredoxin-like"/>
    <property type="match status" value="1"/>
</dbReference>
<dbReference type="RefSeq" id="WP_066340690.1">
    <property type="nucleotide sequence ID" value="NZ_CP016503.1"/>
</dbReference>
<accession>A0A1B1U618</accession>
<evidence type="ECO:0008006" key="3">
    <source>
        <dbReference type="Google" id="ProtNLM"/>
    </source>
</evidence>
<reference evidence="2" key="1">
    <citation type="submission" date="2016-07" db="EMBL/GenBank/DDBJ databases">
        <authorList>
            <person name="Florea S."/>
            <person name="Webb J.S."/>
            <person name="Jaromczyk J."/>
            <person name="Schardl C.L."/>
        </authorList>
    </citation>
    <scope>NUCLEOTIDE SEQUENCE [LARGE SCALE GENOMIC DNA]</scope>
    <source>
        <strain evidence="2">MIT 01-6242</strain>
    </source>
</reference>
<sequence>MPYLIVLLVFFITGCDFQSAKNHFYFQNTNGDKLKLIQNHNTLELPNNHKPVLLFLIRASCTECFNGIEHTIRIFEEYKDKINFIPIIYDLQNPSIQSTQLREEAITLQKKYNLPFDFYYSTDGKDFLQTFQQKTNTPLLVLYNAKLQKVMEYEGLVPEEMIGFDLNQILENGAN</sequence>
<dbReference type="Gene3D" id="3.40.30.10">
    <property type="entry name" value="Glutaredoxin"/>
    <property type="match status" value="1"/>
</dbReference>
<proteinExistence type="predicted"/>
<dbReference type="STRING" id="222136.BBW65_05250"/>
<dbReference type="InterPro" id="IPR036249">
    <property type="entry name" value="Thioredoxin-like_sf"/>
</dbReference>
<dbReference type="KEGG" id="het:BBW65_05250"/>
<dbReference type="EMBL" id="CP016503">
    <property type="protein sequence ID" value="ANV98237.1"/>
    <property type="molecule type" value="Genomic_DNA"/>
</dbReference>
<gene>
    <name evidence="1" type="ORF">BBW65_05250</name>
</gene>
<dbReference type="AlphaFoldDB" id="A0A1B1U618"/>
<dbReference type="OrthoDB" id="9813820at2"/>